<reference evidence="2" key="1">
    <citation type="submission" date="2022-10" db="EMBL/GenBank/DDBJ databases">
        <title>Chitinophaga sp. nov., isolated from soil.</title>
        <authorList>
            <person name="Jeon C.O."/>
        </authorList>
    </citation>
    <scope>NUCLEOTIDE SEQUENCE</scope>
    <source>
        <strain evidence="2">R8</strain>
    </source>
</reference>
<dbReference type="InterPro" id="IPR019861">
    <property type="entry name" value="PorP/SprF_Bacteroidetes"/>
</dbReference>
<keyword evidence="1" id="KW-0732">Signal</keyword>
<dbReference type="Pfam" id="PF11751">
    <property type="entry name" value="PorP_SprF"/>
    <property type="match status" value="1"/>
</dbReference>
<accession>A0ABY6J4M7</accession>
<dbReference type="Proteomes" id="UP001162741">
    <property type="component" value="Chromosome"/>
</dbReference>
<evidence type="ECO:0000256" key="1">
    <source>
        <dbReference type="SAM" id="SignalP"/>
    </source>
</evidence>
<evidence type="ECO:0000313" key="3">
    <source>
        <dbReference type="Proteomes" id="UP001162741"/>
    </source>
</evidence>
<proteinExistence type="predicted"/>
<organism evidence="2 3">
    <name type="scientific">Chitinophaga horti</name>
    <dbReference type="NCBI Taxonomy" id="2920382"/>
    <lineage>
        <taxon>Bacteria</taxon>
        <taxon>Pseudomonadati</taxon>
        <taxon>Bacteroidota</taxon>
        <taxon>Chitinophagia</taxon>
        <taxon>Chitinophagales</taxon>
        <taxon>Chitinophagaceae</taxon>
        <taxon>Chitinophaga</taxon>
    </lineage>
</organism>
<keyword evidence="3" id="KW-1185">Reference proteome</keyword>
<name>A0ABY6J4M7_9BACT</name>
<dbReference type="RefSeq" id="WP_264281625.1">
    <property type="nucleotide sequence ID" value="NZ_CP107006.1"/>
</dbReference>
<dbReference type="EMBL" id="CP107006">
    <property type="protein sequence ID" value="UYQ93577.1"/>
    <property type="molecule type" value="Genomic_DNA"/>
</dbReference>
<evidence type="ECO:0000313" key="2">
    <source>
        <dbReference type="EMBL" id="UYQ93577.1"/>
    </source>
</evidence>
<dbReference type="NCBIfam" id="TIGR03519">
    <property type="entry name" value="T9SS_PorP_fam"/>
    <property type="match status" value="1"/>
</dbReference>
<feature type="chain" id="PRO_5046604664" evidence="1">
    <location>
        <begin position="23"/>
        <end position="343"/>
    </location>
</feature>
<feature type="signal peptide" evidence="1">
    <location>
        <begin position="1"/>
        <end position="22"/>
    </location>
</feature>
<sequence>MKTLRTIVIVMMCQLAMLRSAAQDIHMSQFYETPILRNPALIGIFNGDVRVQAVYRNQWNSITTPYQTGTLSGELKFPVGQYYDYVTTGLQMSFDRAGQSQLQSVQVLPALNYHKSLSEDKSSYLSLGVMGGFVQRQFNLSHLTFNNQYTNGRFEASAPTGEEGRLAKQGYTYLDAGVGLSYNSLIGEDIPYYIGAALYHFNKPKVSFYGDKGVELPQKWSFNAGITVPLDEKFKLIAQYNQMHQGTYNEYIGGALLGYSLYDEGLESDHGVYGGLFLRWNDALVPVVKIDMGAYELAMSYDVNISTLRSASRSFGGFELSFVFKNFLNSRNSTLDATNCPSF</sequence>
<protein>
    <submittedName>
        <fullName evidence="2">PorP/SprF family type IX secretion system membrane protein</fullName>
    </submittedName>
</protein>
<gene>
    <name evidence="2" type="ORF">MKQ68_00485</name>
</gene>